<dbReference type="EMBL" id="JADNRY010000175">
    <property type="protein sequence ID" value="KAF9062330.1"/>
    <property type="molecule type" value="Genomic_DNA"/>
</dbReference>
<organism evidence="1 2">
    <name type="scientific">Rhodocollybia butyracea</name>
    <dbReference type="NCBI Taxonomy" id="206335"/>
    <lineage>
        <taxon>Eukaryota</taxon>
        <taxon>Fungi</taxon>
        <taxon>Dikarya</taxon>
        <taxon>Basidiomycota</taxon>
        <taxon>Agaricomycotina</taxon>
        <taxon>Agaricomycetes</taxon>
        <taxon>Agaricomycetidae</taxon>
        <taxon>Agaricales</taxon>
        <taxon>Marasmiineae</taxon>
        <taxon>Omphalotaceae</taxon>
        <taxon>Rhodocollybia</taxon>
    </lineage>
</organism>
<name>A0A9P5PHS3_9AGAR</name>
<proteinExistence type="predicted"/>
<keyword evidence="2" id="KW-1185">Reference proteome</keyword>
<reference evidence="1" key="1">
    <citation type="submission" date="2020-11" db="EMBL/GenBank/DDBJ databases">
        <authorList>
            <consortium name="DOE Joint Genome Institute"/>
            <person name="Ahrendt S."/>
            <person name="Riley R."/>
            <person name="Andreopoulos W."/>
            <person name="Labutti K."/>
            <person name="Pangilinan J."/>
            <person name="Ruiz-Duenas F.J."/>
            <person name="Barrasa J.M."/>
            <person name="Sanchez-Garcia M."/>
            <person name="Camarero S."/>
            <person name="Miyauchi S."/>
            <person name="Serrano A."/>
            <person name="Linde D."/>
            <person name="Babiker R."/>
            <person name="Drula E."/>
            <person name="Ayuso-Fernandez I."/>
            <person name="Pacheco R."/>
            <person name="Padilla G."/>
            <person name="Ferreira P."/>
            <person name="Barriuso J."/>
            <person name="Kellner H."/>
            <person name="Castanera R."/>
            <person name="Alfaro M."/>
            <person name="Ramirez L."/>
            <person name="Pisabarro A.G."/>
            <person name="Kuo A."/>
            <person name="Tritt A."/>
            <person name="Lipzen A."/>
            <person name="He G."/>
            <person name="Yan M."/>
            <person name="Ng V."/>
            <person name="Cullen D."/>
            <person name="Martin F."/>
            <person name="Rosso M.-N."/>
            <person name="Henrissat B."/>
            <person name="Hibbett D."/>
            <person name="Martinez A.T."/>
            <person name="Grigoriev I.V."/>
        </authorList>
    </citation>
    <scope>NUCLEOTIDE SEQUENCE</scope>
    <source>
        <strain evidence="1">AH 40177</strain>
    </source>
</reference>
<accession>A0A9P5PHS3</accession>
<evidence type="ECO:0000313" key="2">
    <source>
        <dbReference type="Proteomes" id="UP000772434"/>
    </source>
</evidence>
<evidence type="ECO:0000313" key="1">
    <source>
        <dbReference type="EMBL" id="KAF9062330.1"/>
    </source>
</evidence>
<dbReference type="Proteomes" id="UP000772434">
    <property type="component" value="Unassembled WGS sequence"/>
</dbReference>
<dbReference type="AlphaFoldDB" id="A0A9P5PHS3"/>
<sequence length="188" mass="20197">MTPDLTLKTTTMELHSFVMQICCPSMTPGLTLTLTMTTMELHFYNDGAPLLWTCDRGHIIPYYLDMHTFEAAPVSAPVSSLTSARTDTLTTNVPDPALATVAEDLGYTLPAPLHDAVDLHPAPLALVGLPLPLVVDAPSIDPMSITYMMGLFSRMIARRATASPFKTFTLKVLAAVNSLADFDGASLG</sequence>
<comment type="caution">
    <text evidence="1">The sequence shown here is derived from an EMBL/GenBank/DDBJ whole genome shotgun (WGS) entry which is preliminary data.</text>
</comment>
<gene>
    <name evidence="1" type="ORF">BDP27DRAFT_1428036</name>
</gene>
<protein>
    <submittedName>
        <fullName evidence="1">Uncharacterized protein</fullName>
    </submittedName>
</protein>